<evidence type="ECO:0000256" key="1">
    <source>
        <dbReference type="SAM" id="MobiDB-lite"/>
    </source>
</evidence>
<dbReference type="InterPro" id="IPR025965">
    <property type="entry name" value="FlgD/Vpr_Ig-like"/>
</dbReference>
<feature type="signal peptide" evidence="2">
    <location>
        <begin position="1"/>
        <end position="23"/>
    </location>
</feature>
<sequence>MFKKWISTLTALVLIVSTFNVMAVPAVSYAEESPFEYVGQDSLFYTYDTPDTLFGVADETASDGLTAKKFIKAVNTWDFQLRMTNGIFTNDKFGNATGVSPFVPGKAYDLYARVKVEFNNENAPGYAFSVGVYSISQNNFPLPGIRVPLSQLNSNEWADIKVGTYIPSLNGMDTVYLYSADGMENILSAISVDKFYYLEAPDDVPAINLGWEFQTSPVSHSGETLSIPVTTVNIADEEPLDVKITNSNGEQQSFEVRSNIVRGNQANIKIIVPQRTKGGIYTVEASYRNAATGRAAFEVTNAPLIMIDNVQGTPVSYNGGTLNVSATTLNIEDSETVVAQVYDANGNDVTQTSGIAFTGNFVSGNAVQMAVQIPPFTEAGTYTLQVAYGSTTHQGTFVVQHAPVISVETITGDPVAAAIGGAVVIPVTTHNIADNESVIVVIRNEQGQEQSFSITGTTVVSGQANIQVEIPPATSDGNYTAEIKYANIPSSTIAFTVTEVPYLKVGEVRNSPISNKGGEIRLSVSSANIADGSVLAVTIKDQEEADVTETLSFAVSGNTIEANAAQVAILVPNGTPEGVYTIELEASDGAKTETSFAVQGIPAAVMLPITGNPMSYSGGALVIPIATTNIGDNEDLSITVIDSTGADRTSQFAITGNKVVANQANIKVVVPETNAAQDIVYTINIHYDGSQLNSSQFRVRARPLGVTGDFTIEDSSFQYGNNAASATDGTASDGFSATMAGDSASRDIVYRDWDFSMLKHAAPYDVYFKLKIDRGTSTGGGVVKIGVYDSTQQKDLIPSRTIDVSDTTEGQWGEFRVGTINPNYGVNRLEFYVEGLGNSGVSGIYVDRIVLKEVVLYVIQNDGFTLGANASNIPDGLTPDNRATRVMNGVNEDAPSLEIPIDGSSFVAGDYTLQLLVNPDRVPGSDWDLAVGDVMGVSLHDATTGQALMAKKIYSTAQAPFTMKLEYYGGGGVLLPITIDPSHEYLVKVYSTSNAANFPSFRVDSATLTRKLPEIYYDPNKYNNVYPYKISPANQDGINDTATIYYSIHGLYEPGKTIDVKVYDDQGNTIKKIVEARADWTYAKEQWDGTNDQGHRVANGLYTIEVKRSDGRIFMRKNVQVISGVQLTKAAVNPALDDYPKGVWYEAWNIPYIPADAAAYLDRTFADLVEAGVDTVFLANWLKKPDIYEITLEKAAEYGLKLIGLPDSHELFKFWEGYHYDSEAMYGNDEVAMYEALEKHANKALQSEHADQLIGYLLFDEPRSMYVRNKERFRDNLSVMRRMLESIDPERFTVIDYAMPEDAEYFYPSNLTQAMSLDLYPAASPYPTPGNFKHIGAYPNASYEESLDVSTLQIRKNLTNNAPVWMILQAFGDGGVFRDPTPAEVRAMTYEAIGRGARGFTYFMYQSTILWKGMVDYDYTRRPEDYDTIKQLLGEVEALKPTILDMRRIANVATTTGGGGGATVQPFDPGYPSADVTTHESVSTPNKYIVVVNHNAESEDNVTIAIDRKKLGMNVKSILEVSKSDGSESEVEFRTTADSYILSDVNFAAGDGKIFKLVRNGEQIVKEVQDQLFGTWASGSSKGVADYSASDGTTAMKVIGDSNSPMDFYSYTSDANLTLGQTYDVYARVKVNYTTALMADVVNGPSFPKPEGDAFTVGMDYGAGGTILSPTIVPASSMENMFWTDVKVGQFTATADNIAEQAVYAYVSPANNKTNIESIYVDSFYFVEAGEQVSIELGEPIPQALVKGTAGTVTIPITTAGIVAGESLSVAVKNSSGSVQSFTLSGGTVDSNKSTVSISVPASADKGAYNVEVSYGQTKGTAMFQVTENEPEPETRPGTSSPIPNEKDIDKEVKGALSLKASLSPQKLKELLAAAKPNENGTVDLVLDYTNNETMKEIQVTLTDITEWLSNSDKLASLSIRTDFGSLKVNRESIRKLATSSADRIAFVIRKGSFIIECLVNDKPMDWKDEEYPLEVELNWALKPGENGDYVVAYRKSGETISLIPQSQYANGKMMFRTAQSGTFDVLYREKVFADAKGHWSERAVKYMAARDVIKGKGNNTFSPEATTTRADFVTMFIRILGLSGTETDSFSDVSKGDYYAEEVAIAKSLQLINGTGQNEFKPKDQITRQEMFTIAERALRKLELLNDKSGNADLSSFKDADAISGYARDSISALYEMGMVNGTQGRLYPAKYATRAEAAQFLMNVLVEITQRD</sequence>
<reference evidence="4 5" key="1">
    <citation type="submission" date="2018-07" db="EMBL/GenBank/DDBJ databases">
        <title>Genomic Encyclopedia of Type Strains, Phase III (KMG-III): the genomes of soil and plant-associated and newly described type strains.</title>
        <authorList>
            <person name="Whitman W."/>
        </authorList>
    </citation>
    <scope>NUCLEOTIDE SEQUENCE [LARGE SCALE GENOMIC DNA]</scope>
    <source>
        <strain evidence="4 5">CECT 7287</strain>
    </source>
</reference>
<evidence type="ECO:0000256" key="2">
    <source>
        <dbReference type="SAM" id="SignalP"/>
    </source>
</evidence>
<feature type="domain" description="SLH" evidence="3">
    <location>
        <begin position="2155"/>
        <end position="2214"/>
    </location>
</feature>
<feature type="chain" id="PRO_5038532090" evidence="2">
    <location>
        <begin position="24"/>
        <end position="2214"/>
    </location>
</feature>
<accession>A0A3D9ICH5</accession>
<dbReference type="InterPro" id="IPR001119">
    <property type="entry name" value="SLH_dom"/>
</dbReference>
<dbReference type="OrthoDB" id="2675589at2"/>
<feature type="domain" description="SLH" evidence="3">
    <location>
        <begin position="2028"/>
        <end position="2091"/>
    </location>
</feature>
<gene>
    <name evidence="4" type="ORF">DFP98_13162</name>
</gene>
<proteinExistence type="predicted"/>
<evidence type="ECO:0000313" key="4">
    <source>
        <dbReference type="EMBL" id="RED59468.1"/>
    </source>
</evidence>
<comment type="caution">
    <text evidence="4">The sequence shown here is derived from an EMBL/GenBank/DDBJ whole genome shotgun (WGS) entry which is preliminary data.</text>
</comment>
<name>A0A3D9ICH5_9BACL</name>
<dbReference type="Pfam" id="PF00395">
    <property type="entry name" value="SLH"/>
    <property type="match status" value="3"/>
</dbReference>
<dbReference type="Gene3D" id="2.60.40.4070">
    <property type="match status" value="1"/>
</dbReference>
<evidence type="ECO:0000313" key="5">
    <source>
        <dbReference type="Proteomes" id="UP000256977"/>
    </source>
</evidence>
<evidence type="ECO:0000259" key="3">
    <source>
        <dbReference type="PROSITE" id="PS51272"/>
    </source>
</evidence>
<keyword evidence="2" id="KW-0732">Signal</keyword>
<dbReference type="RefSeq" id="WP_116064295.1">
    <property type="nucleotide sequence ID" value="NZ_QRDZ01000031.1"/>
</dbReference>
<feature type="region of interest" description="Disordered" evidence="1">
    <location>
        <begin position="1827"/>
        <end position="1847"/>
    </location>
</feature>
<dbReference type="Proteomes" id="UP000256977">
    <property type="component" value="Unassembled WGS sequence"/>
</dbReference>
<dbReference type="Gene3D" id="3.20.20.80">
    <property type="entry name" value="Glycosidases"/>
    <property type="match status" value="1"/>
</dbReference>
<dbReference type="EMBL" id="QRDZ01000031">
    <property type="protein sequence ID" value="RED59468.1"/>
    <property type="molecule type" value="Genomic_DNA"/>
</dbReference>
<dbReference type="PROSITE" id="PS51272">
    <property type="entry name" value="SLH"/>
    <property type="match status" value="3"/>
</dbReference>
<feature type="domain" description="SLH" evidence="3">
    <location>
        <begin position="2092"/>
        <end position="2150"/>
    </location>
</feature>
<organism evidence="4 5">
    <name type="scientific">Cohnella phaseoli</name>
    <dbReference type="NCBI Taxonomy" id="456490"/>
    <lineage>
        <taxon>Bacteria</taxon>
        <taxon>Bacillati</taxon>
        <taxon>Bacillota</taxon>
        <taxon>Bacilli</taxon>
        <taxon>Bacillales</taxon>
        <taxon>Paenibacillaceae</taxon>
        <taxon>Cohnella</taxon>
    </lineage>
</organism>
<dbReference type="Pfam" id="PF13860">
    <property type="entry name" value="FlgD_ig"/>
    <property type="match status" value="1"/>
</dbReference>
<protein>
    <submittedName>
        <fullName evidence="4">S-layer family protein</fullName>
    </submittedName>
</protein>
<keyword evidence="5" id="KW-1185">Reference proteome</keyword>